<dbReference type="Proteomes" id="UP000281474">
    <property type="component" value="Unassembled WGS sequence"/>
</dbReference>
<dbReference type="PROSITE" id="PS50088">
    <property type="entry name" value="ANK_REPEAT"/>
    <property type="match status" value="2"/>
</dbReference>
<evidence type="ECO:0000256" key="6">
    <source>
        <dbReference type="ARBA" id="ARBA00023180"/>
    </source>
</evidence>
<name>A0A3L8PTU3_9GAMM</name>
<proteinExistence type="predicted"/>
<protein>
    <recommendedName>
        <fullName evidence="11">Ankyrin repeat domain-containing protein</fullName>
    </recommendedName>
</protein>
<keyword evidence="10" id="KW-1185">Reference proteome</keyword>
<keyword evidence="4 8" id="KW-0040">ANK repeat</keyword>
<keyword evidence="5" id="KW-0406">Ion transport</keyword>
<dbReference type="AlphaFoldDB" id="A0A3L8PTU3"/>
<dbReference type="EMBL" id="QZEI01000058">
    <property type="protein sequence ID" value="RLV58726.1"/>
    <property type="molecule type" value="Genomic_DNA"/>
</dbReference>
<dbReference type="PROSITE" id="PS50297">
    <property type="entry name" value="ANK_REP_REGION"/>
    <property type="match status" value="1"/>
</dbReference>
<reference evidence="9 10" key="1">
    <citation type="submission" date="2018-09" db="EMBL/GenBank/DDBJ databases">
        <title>Phylogeny of the Shewanellaceae, and recommendation for two new genera, Pseudoshewanella and Parashewanella.</title>
        <authorList>
            <person name="Wang G."/>
        </authorList>
    </citation>
    <scope>NUCLEOTIDE SEQUENCE [LARGE SCALE GENOMIC DNA]</scope>
    <source>
        <strain evidence="9 10">C51</strain>
    </source>
</reference>
<dbReference type="RefSeq" id="WP_121839970.1">
    <property type="nucleotide sequence ID" value="NZ_ML014807.1"/>
</dbReference>
<gene>
    <name evidence="9" type="ORF">D5018_15820</name>
</gene>
<evidence type="ECO:0000256" key="3">
    <source>
        <dbReference type="ARBA" id="ARBA00022737"/>
    </source>
</evidence>
<dbReference type="Gene3D" id="1.25.40.20">
    <property type="entry name" value="Ankyrin repeat-containing domain"/>
    <property type="match status" value="2"/>
</dbReference>
<dbReference type="OrthoDB" id="9812708at2"/>
<evidence type="ECO:0000256" key="7">
    <source>
        <dbReference type="ARBA" id="ARBA00023303"/>
    </source>
</evidence>
<dbReference type="GO" id="GO:0022857">
    <property type="term" value="F:transmembrane transporter activity"/>
    <property type="evidence" value="ECO:0007669"/>
    <property type="project" value="TreeGrafter"/>
</dbReference>
<dbReference type="Pfam" id="PF12796">
    <property type="entry name" value="Ank_2"/>
    <property type="match status" value="1"/>
</dbReference>
<keyword evidence="6" id="KW-0325">Glycoprotein</keyword>
<evidence type="ECO:0000256" key="8">
    <source>
        <dbReference type="PROSITE-ProRule" id="PRU00023"/>
    </source>
</evidence>
<dbReference type="SUPFAM" id="SSF48403">
    <property type="entry name" value="Ankyrin repeat"/>
    <property type="match status" value="1"/>
</dbReference>
<evidence type="ECO:0000313" key="9">
    <source>
        <dbReference type="EMBL" id="RLV58726.1"/>
    </source>
</evidence>
<feature type="repeat" description="ANK" evidence="8">
    <location>
        <begin position="458"/>
        <end position="490"/>
    </location>
</feature>
<dbReference type="GO" id="GO:1902495">
    <property type="term" value="C:transmembrane transporter complex"/>
    <property type="evidence" value="ECO:0007669"/>
    <property type="project" value="TreeGrafter"/>
</dbReference>
<keyword evidence="1" id="KW-0813">Transport</keyword>
<evidence type="ECO:0008006" key="11">
    <source>
        <dbReference type="Google" id="ProtNLM"/>
    </source>
</evidence>
<sequence length="534" mass="60425">MAVVNTGELDIADIENKTEWITAAAISYKNHQGKIFFASNEQVYEFECEKKGNRYIVADFHQADNGAKPLLTLAEIRKKYIIERLNKGDEFLNAVEKGQISSVTEYISNGIDIHCVDKHGRTALHLACKRGFKDIVQLLIDHDADVNSVDQECNTPLIFASNARSFEIVNLLLQRGELQVNARNIHGVTAFSLSCFKQSVAIASVLVANKANINLSHEGDNSASANFDAFVEPDFWGSGFKISFIDFVDQSSDELLTAYLQSEKDKIGAPLYASVLTREMDKGRFHRVKLLLQHKPETLFPAFKGGNTPLMHMIKCKHRNTDIRKSLLKCEMKREVIYRDASQDSFFSELMQNFDYQKEKAFIFEILKYGEQLKKLFVITNYWGIPGFRSDQDIKALVNCGSPDVVIQFIESCPWLQEAEQMLVIFEEALTFESTSLLTRIVNQFETAKNELKRSDKIGNTRLHRACKGSDYSLTLKLLAVGANKEAKNAQGKTPLQLISKKSIRQVVTGSLTPTEVYQDEDEDDDWINVEKVE</sequence>
<evidence type="ECO:0000256" key="4">
    <source>
        <dbReference type="ARBA" id="ARBA00023043"/>
    </source>
</evidence>
<accession>A0A3L8PTU3</accession>
<dbReference type="InterPro" id="IPR052076">
    <property type="entry name" value="TRP_cation_channel"/>
</dbReference>
<dbReference type="SMART" id="SM00248">
    <property type="entry name" value="ANK"/>
    <property type="match status" value="5"/>
</dbReference>
<dbReference type="PANTHER" id="PTHR47143:SF1">
    <property type="entry name" value="ION_TRANS DOMAIN-CONTAINING PROTEIN"/>
    <property type="match status" value="1"/>
</dbReference>
<evidence type="ECO:0000256" key="1">
    <source>
        <dbReference type="ARBA" id="ARBA00022448"/>
    </source>
</evidence>
<evidence type="ECO:0000256" key="5">
    <source>
        <dbReference type="ARBA" id="ARBA00023065"/>
    </source>
</evidence>
<dbReference type="PANTHER" id="PTHR47143">
    <property type="entry name" value="TRANSIENT RECEPTOR POTENTIAL CATION CHANNEL PROTEIN PAINLESS"/>
    <property type="match status" value="1"/>
</dbReference>
<organism evidence="9 10">
    <name type="scientific">Parashewanella curva</name>
    <dbReference type="NCBI Taxonomy" id="2338552"/>
    <lineage>
        <taxon>Bacteria</taxon>
        <taxon>Pseudomonadati</taxon>
        <taxon>Pseudomonadota</taxon>
        <taxon>Gammaproteobacteria</taxon>
        <taxon>Alteromonadales</taxon>
        <taxon>Shewanellaceae</taxon>
        <taxon>Parashewanella</taxon>
    </lineage>
</organism>
<keyword evidence="2" id="KW-0716">Sensory transduction</keyword>
<feature type="repeat" description="ANK" evidence="8">
    <location>
        <begin position="119"/>
        <end position="151"/>
    </location>
</feature>
<dbReference type="InterPro" id="IPR002110">
    <property type="entry name" value="Ankyrin_rpt"/>
</dbReference>
<keyword evidence="7" id="KW-0407">Ion channel</keyword>
<dbReference type="GO" id="GO:0034220">
    <property type="term" value="P:monoatomic ion transmembrane transport"/>
    <property type="evidence" value="ECO:0007669"/>
    <property type="project" value="UniProtKB-KW"/>
</dbReference>
<dbReference type="InterPro" id="IPR036770">
    <property type="entry name" value="Ankyrin_rpt-contain_sf"/>
</dbReference>
<evidence type="ECO:0000256" key="2">
    <source>
        <dbReference type="ARBA" id="ARBA00022606"/>
    </source>
</evidence>
<evidence type="ECO:0000313" key="10">
    <source>
        <dbReference type="Proteomes" id="UP000281474"/>
    </source>
</evidence>
<comment type="caution">
    <text evidence="9">The sequence shown here is derived from an EMBL/GenBank/DDBJ whole genome shotgun (WGS) entry which is preliminary data.</text>
</comment>
<keyword evidence="3" id="KW-0677">Repeat</keyword>